<keyword evidence="5 6" id="KW-0472">Membrane</keyword>
<evidence type="ECO:0000313" key="8">
    <source>
        <dbReference type="Proteomes" id="UP000000646"/>
    </source>
</evidence>
<keyword evidence="4 6" id="KW-1133">Transmembrane helix</keyword>
<dbReference type="AlphaFoldDB" id="A0A0H3PBU0"/>
<keyword evidence="2" id="KW-1003">Cell membrane</keyword>
<evidence type="ECO:0000256" key="5">
    <source>
        <dbReference type="ARBA" id="ARBA00023136"/>
    </source>
</evidence>
<evidence type="ECO:0000256" key="6">
    <source>
        <dbReference type="SAM" id="Phobius"/>
    </source>
</evidence>
<feature type="transmembrane region" description="Helical" evidence="6">
    <location>
        <begin position="294"/>
        <end position="319"/>
    </location>
</feature>
<dbReference type="Proteomes" id="UP000000646">
    <property type="component" value="Chromosome"/>
</dbReference>
<feature type="transmembrane region" description="Helical" evidence="6">
    <location>
        <begin position="48"/>
        <end position="75"/>
    </location>
</feature>
<dbReference type="eggNOG" id="COG0795">
    <property type="taxonomic scope" value="Bacteria"/>
</dbReference>
<dbReference type="HOGENOM" id="CLU_065978_0_0_7"/>
<feature type="transmembrane region" description="Helical" evidence="6">
    <location>
        <begin position="267"/>
        <end position="288"/>
    </location>
</feature>
<protein>
    <submittedName>
        <fullName evidence="7">Membrane protein, putative</fullName>
    </submittedName>
</protein>
<dbReference type="InterPro" id="IPR005495">
    <property type="entry name" value="LptG/LptF_permease"/>
</dbReference>
<reference evidence="8" key="1">
    <citation type="submission" date="2006-12" db="EMBL/GenBank/DDBJ databases">
        <authorList>
            <person name="Fouts D.E."/>
            <person name="Nelson K.E."/>
            <person name="Sebastian Y."/>
        </authorList>
    </citation>
    <scope>NUCLEOTIDE SEQUENCE [LARGE SCALE GENOMIC DNA]</scope>
    <source>
        <strain evidence="8">81-176</strain>
    </source>
</reference>
<evidence type="ECO:0000256" key="4">
    <source>
        <dbReference type="ARBA" id="ARBA00022989"/>
    </source>
</evidence>
<evidence type="ECO:0000313" key="7">
    <source>
        <dbReference type="EMBL" id="EAQ73214.1"/>
    </source>
</evidence>
<dbReference type="KEGG" id="cjj:CJJ81176_0335"/>
<comment type="subcellular location">
    <subcellularLocation>
        <location evidence="1">Cell membrane</location>
        <topology evidence="1">Multi-pass membrane protein</topology>
    </subcellularLocation>
</comment>
<feature type="transmembrane region" description="Helical" evidence="6">
    <location>
        <begin position="95"/>
        <end position="122"/>
    </location>
</feature>
<keyword evidence="3 6" id="KW-0812">Transmembrane</keyword>
<dbReference type="EMBL" id="CP000538">
    <property type="protein sequence ID" value="EAQ73214.1"/>
    <property type="molecule type" value="Genomic_DNA"/>
</dbReference>
<dbReference type="GO" id="GO:0015920">
    <property type="term" value="P:lipopolysaccharide transport"/>
    <property type="evidence" value="ECO:0007669"/>
    <property type="project" value="TreeGrafter"/>
</dbReference>
<evidence type="ECO:0000256" key="1">
    <source>
        <dbReference type="ARBA" id="ARBA00004651"/>
    </source>
</evidence>
<organism evidence="7 8">
    <name type="scientific">Campylobacter jejuni subsp. jejuni serotype O:23/36 (strain 81-176)</name>
    <dbReference type="NCBI Taxonomy" id="354242"/>
    <lineage>
        <taxon>Bacteria</taxon>
        <taxon>Pseudomonadati</taxon>
        <taxon>Campylobacterota</taxon>
        <taxon>Epsilonproteobacteria</taxon>
        <taxon>Campylobacterales</taxon>
        <taxon>Campylobacteraceae</taxon>
        <taxon>Campylobacter</taxon>
    </lineage>
</organism>
<sequence>MWIFFRFISGIYLKNFFIIFFSLLGFYCGIDLLLNFKDLPKAANLDLLYVMFLSFSAVPYVLPISLIFALVVSLISMIRANEFVSLYALGLSRNYVILFPFLWALFFCCIYIGLNFTSFAYANDYKRNILKNGTIMNQSGEVFLKFNNNFVYISKINNGQNSAQNIKIFNINDLNLSSFVSAKNAHFEGESWILRDGNITLLPKNYELANDGLKIQDFSELKSLEGFKPKIIEGVASNSDYSISDALESFELFKAQNVNTDTLKINLYKFVFTPFFAPFLMLIMYYFFPVIARFFNLAIVTFVTFVVTLMIWGVLFLLTRLSENSVIASEIGIVVPIIILGCLSAYMYYKHR</sequence>
<proteinExistence type="predicted"/>
<dbReference type="PANTHER" id="PTHR33529">
    <property type="entry name" value="SLR0882 PROTEIN-RELATED"/>
    <property type="match status" value="1"/>
</dbReference>
<feature type="transmembrane region" description="Helical" evidence="6">
    <location>
        <begin position="16"/>
        <end position="36"/>
    </location>
</feature>
<dbReference type="PANTHER" id="PTHR33529:SF6">
    <property type="entry name" value="YJGP_YJGQ FAMILY PERMEASE"/>
    <property type="match status" value="1"/>
</dbReference>
<dbReference type="GO" id="GO:0043190">
    <property type="term" value="C:ATP-binding cassette (ABC) transporter complex"/>
    <property type="evidence" value="ECO:0007669"/>
    <property type="project" value="TreeGrafter"/>
</dbReference>
<accession>A0A0H3PBU0</accession>
<dbReference type="Pfam" id="PF03739">
    <property type="entry name" value="LptF_LptG"/>
    <property type="match status" value="1"/>
</dbReference>
<evidence type="ECO:0000256" key="2">
    <source>
        <dbReference type="ARBA" id="ARBA00022475"/>
    </source>
</evidence>
<name>A0A0H3PBU0_CAMJJ</name>
<feature type="transmembrane region" description="Helical" evidence="6">
    <location>
        <begin position="331"/>
        <end position="349"/>
    </location>
</feature>
<dbReference type="RefSeq" id="WP_002868747.1">
    <property type="nucleotide sequence ID" value="NC_008787.1"/>
</dbReference>
<gene>
    <name evidence="7" type="ordered locus">CJJ81176_0335</name>
</gene>
<evidence type="ECO:0000256" key="3">
    <source>
        <dbReference type="ARBA" id="ARBA00022692"/>
    </source>
</evidence>